<dbReference type="PANTHER" id="PTHR11406:SF32">
    <property type="entry name" value="PHOSPHOGLYCERATE KINASE"/>
    <property type="match status" value="1"/>
</dbReference>
<evidence type="ECO:0000256" key="12">
    <source>
        <dbReference type="RuleBase" id="RU000532"/>
    </source>
</evidence>
<dbReference type="Proteomes" id="UP000515151">
    <property type="component" value="Chromosome 5"/>
</dbReference>
<keyword evidence="11" id="KW-0460">Magnesium</keyword>
<dbReference type="PROSITE" id="PS51625">
    <property type="entry name" value="SAM_MT_TRMB"/>
    <property type="match status" value="1"/>
</dbReference>
<evidence type="ECO:0000256" key="2">
    <source>
        <dbReference type="ARBA" id="ARBA00001946"/>
    </source>
</evidence>
<dbReference type="PANTHER" id="PTHR11406">
    <property type="entry name" value="PHOSPHOGLYCERATE KINASE"/>
    <property type="match status" value="1"/>
</dbReference>
<dbReference type="GO" id="GO:0043531">
    <property type="term" value="F:ADP binding"/>
    <property type="evidence" value="ECO:0007669"/>
    <property type="project" value="TreeGrafter"/>
</dbReference>
<evidence type="ECO:0000256" key="13">
    <source>
        <dbReference type="RuleBase" id="RU000696"/>
    </source>
</evidence>
<evidence type="ECO:0000256" key="9">
    <source>
        <dbReference type="ARBA" id="ARBA00022777"/>
    </source>
</evidence>
<organism evidence="14 15">
    <name type="scientific">Punica granatum</name>
    <name type="common">Pomegranate</name>
    <dbReference type="NCBI Taxonomy" id="22663"/>
    <lineage>
        <taxon>Eukaryota</taxon>
        <taxon>Viridiplantae</taxon>
        <taxon>Streptophyta</taxon>
        <taxon>Embryophyta</taxon>
        <taxon>Tracheophyta</taxon>
        <taxon>Spermatophyta</taxon>
        <taxon>Magnoliopsida</taxon>
        <taxon>eudicotyledons</taxon>
        <taxon>Gunneridae</taxon>
        <taxon>Pentapetalae</taxon>
        <taxon>rosids</taxon>
        <taxon>malvids</taxon>
        <taxon>Myrtales</taxon>
        <taxon>Lythraceae</taxon>
        <taxon>Punica</taxon>
    </lineage>
</organism>
<evidence type="ECO:0000256" key="7">
    <source>
        <dbReference type="ARBA" id="ARBA00022694"/>
    </source>
</evidence>
<accession>A0A6P8DFB8</accession>
<evidence type="ECO:0000256" key="5">
    <source>
        <dbReference type="ARBA" id="ARBA00022679"/>
    </source>
</evidence>
<dbReference type="Gene3D" id="3.40.50.1260">
    <property type="entry name" value="Phosphoglycerate kinase, N-terminal domain"/>
    <property type="match status" value="2"/>
</dbReference>
<dbReference type="GO" id="GO:0005524">
    <property type="term" value="F:ATP binding"/>
    <property type="evidence" value="ECO:0007669"/>
    <property type="project" value="UniProtKB-KW"/>
</dbReference>
<dbReference type="InterPro" id="IPR015824">
    <property type="entry name" value="Phosphoglycerate_kinase_N"/>
</dbReference>
<keyword evidence="9 12" id="KW-0418">Kinase</keyword>
<keyword evidence="5 12" id="KW-0808">Transferase</keyword>
<dbReference type="InterPro" id="IPR003358">
    <property type="entry name" value="tRNA_(Gua-N-7)_MeTrfase_Trmb"/>
</dbReference>
<evidence type="ECO:0000256" key="6">
    <source>
        <dbReference type="ARBA" id="ARBA00022691"/>
    </source>
</evidence>
<evidence type="ECO:0000256" key="1">
    <source>
        <dbReference type="ARBA" id="ARBA00000142"/>
    </source>
</evidence>
<dbReference type="GeneID" id="116207206"/>
<dbReference type="OrthoDB" id="275353at2759"/>
<evidence type="ECO:0000313" key="15">
    <source>
        <dbReference type="RefSeq" id="XP_031395952.1"/>
    </source>
</evidence>
<keyword evidence="14" id="KW-1185">Reference proteome</keyword>
<comment type="catalytic activity">
    <reaction evidence="12">
        <text>(2R)-3-phosphoglycerate + ATP = (2R)-3-phospho-glyceroyl phosphate + ADP</text>
        <dbReference type="Rhea" id="RHEA:14801"/>
        <dbReference type="ChEBI" id="CHEBI:30616"/>
        <dbReference type="ChEBI" id="CHEBI:57604"/>
        <dbReference type="ChEBI" id="CHEBI:58272"/>
        <dbReference type="ChEBI" id="CHEBI:456216"/>
        <dbReference type="EC" id="2.7.2.3"/>
    </reaction>
</comment>
<evidence type="ECO:0000256" key="10">
    <source>
        <dbReference type="ARBA" id="ARBA00022840"/>
    </source>
</evidence>
<reference evidence="14" key="1">
    <citation type="journal article" date="2020" name="Plant Biotechnol. J.">
        <title>The pomegranate (Punica granatum L.) draft genome dissects genetic divergence between soft- and hard-seeded cultivars.</title>
        <authorList>
            <person name="Luo X."/>
            <person name="Li H."/>
            <person name="Wu Z."/>
            <person name="Yao W."/>
            <person name="Zhao P."/>
            <person name="Cao D."/>
            <person name="Yu H."/>
            <person name="Li K."/>
            <person name="Poudel K."/>
            <person name="Zhao D."/>
            <person name="Zhang F."/>
            <person name="Xia X."/>
            <person name="Chen L."/>
            <person name="Wang Q."/>
            <person name="Jing D."/>
            <person name="Cao S."/>
        </authorList>
    </citation>
    <scope>NUCLEOTIDE SEQUENCE [LARGE SCALE GENOMIC DNA]</scope>
    <source>
        <strain evidence="14">cv. Tunisia</strain>
    </source>
</reference>
<dbReference type="GO" id="GO:0008176">
    <property type="term" value="F:tRNA (guanine(46)-N7)-methyltransferase activity"/>
    <property type="evidence" value="ECO:0007669"/>
    <property type="project" value="UniProtKB-EC"/>
</dbReference>
<keyword evidence="10" id="KW-0067">ATP-binding</keyword>
<dbReference type="GO" id="GO:0006096">
    <property type="term" value="P:glycolytic process"/>
    <property type="evidence" value="ECO:0007669"/>
    <property type="project" value="InterPro"/>
</dbReference>
<comment type="similarity">
    <text evidence="3 12">Belongs to the phosphoglycerate kinase family.</text>
</comment>
<sequence length="681" mass="76244">MTQLLLNSVHGTPLFCSFHRPVKITKFLPRIPCHHFGHRTAFPKECFTGVRSSLQGSFVAGDDAVNSAVNKALASDGDESLDALPHVQTLRTFPKEELHGKVVMVRFDSTVLLQEDHDWRSISFSNALFTIKYLLEARARVILVSDWKEKTDSRFHALESTAEYLSSILNCKIVPTRCIPFNMEGLEQMDALLCENLSKFRGEVSNSSELAELLSSGVDIFVNDSFSQSHKILASTVAITRFCYASLAGFHFEDSLYNLRNASETSKQHYIAIIGGANLCDKAPALRFLASICEGLVFVGMMSFQIMHALGLPVPLNLVEQGARKEALDLIQVAKDRGIPILCPEDFWCMNSQLLGQLKIFPAHGILEGWIPVDLGPRSLDEINTLLTKCKKLLWIGPVKFKLFSPSTNGMSEMASMINEQCAVDCDITVVGRTACKAMMRGSSSIASLHLIENACVLWEFLKGRKLPGVPALDRAYPFVIDWTSVYCKPAQPLFVDVGSGNGLFLLEMGKRRKDLNFLGLEINEKLVKRCLLSLHQSRLENRYFMATNATSTFRSIVCTYPGEVVLVSIQCPNPDFNKPEHRWRMVQRSLVEAIADLLASNGKVFLQSDVEAVAVRMKEQFLRYGRGKLVLVSNLDDIEINGRYWLRENPFGVRSDWEQHVLDRGAPMYRLMLTKSSSGE</sequence>
<dbReference type="PRINTS" id="PR00477">
    <property type="entry name" value="PHGLYCKINASE"/>
</dbReference>
<comment type="catalytic activity">
    <reaction evidence="1">
        <text>guanosine(46) in tRNA + S-adenosyl-L-methionine = N(7)-methylguanosine(46) in tRNA + S-adenosyl-L-homocysteine</text>
        <dbReference type="Rhea" id="RHEA:42708"/>
        <dbReference type="Rhea" id="RHEA-COMP:10188"/>
        <dbReference type="Rhea" id="RHEA-COMP:10189"/>
        <dbReference type="ChEBI" id="CHEBI:57856"/>
        <dbReference type="ChEBI" id="CHEBI:59789"/>
        <dbReference type="ChEBI" id="CHEBI:74269"/>
        <dbReference type="ChEBI" id="CHEBI:74480"/>
        <dbReference type="EC" id="2.1.1.33"/>
    </reaction>
</comment>
<comment type="cofactor">
    <cofactor evidence="2">
        <name>Mg(2+)</name>
        <dbReference type="ChEBI" id="CHEBI:18420"/>
    </cofactor>
</comment>
<gene>
    <name evidence="15" type="primary">LOC116207206</name>
</gene>
<evidence type="ECO:0000256" key="3">
    <source>
        <dbReference type="ARBA" id="ARBA00008982"/>
    </source>
</evidence>
<dbReference type="AlphaFoldDB" id="A0A6P8DFB8"/>
<dbReference type="Pfam" id="PF02390">
    <property type="entry name" value="Methyltransf_4"/>
    <property type="match status" value="1"/>
</dbReference>
<evidence type="ECO:0000256" key="8">
    <source>
        <dbReference type="ARBA" id="ARBA00022741"/>
    </source>
</evidence>
<dbReference type="SUPFAM" id="SSF53748">
    <property type="entry name" value="Phosphoglycerate kinase"/>
    <property type="match status" value="1"/>
</dbReference>
<dbReference type="RefSeq" id="XP_031395952.1">
    <property type="nucleotide sequence ID" value="XM_031540092.1"/>
</dbReference>
<evidence type="ECO:0000313" key="14">
    <source>
        <dbReference type="Proteomes" id="UP000515151"/>
    </source>
</evidence>
<keyword evidence="8" id="KW-0547">Nucleotide-binding</keyword>
<dbReference type="EC" id="2.7.2.3" evidence="12"/>
<dbReference type="FunFam" id="3.40.50.150:FF:000194">
    <property type="entry name" value="Phosphoglycerate kinase"/>
    <property type="match status" value="1"/>
</dbReference>
<dbReference type="InterPro" id="IPR036043">
    <property type="entry name" value="Phosphoglycerate_kinase_sf"/>
</dbReference>
<dbReference type="InterPro" id="IPR001576">
    <property type="entry name" value="Phosphoglycerate_kinase"/>
</dbReference>
<comment type="subunit">
    <text evidence="13">Monomer.</text>
</comment>
<dbReference type="SUPFAM" id="SSF53335">
    <property type="entry name" value="S-adenosyl-L-methionine-dependent methyltransferases"/>
    <property type="match status" value="1"/>
</dbReference>
<dbReference type="Pfam" id="PF00162">
    <property type="entry name" value="PGK"/>
    <property type="match status" value="1"/>
</dbReference>
<dbReference type="GO" id="GO:0006094">
    <property type="term" value="P:gluconeogenesis"/>
    <property type="evidence" value="ECO:0007669"/>
    <property type="project" value="TreeGrafter"/>
</dbReference>
<keyword evidence="7" id="KW-0819">tRNA processing</keyword>
<reference evidence="15" key="2">
    <citation type="submission" date="2025-08" db="UniProtKB">
        <authorList>
            <consortium name="RefSeq"/>
        </authorList>
    </citation>
    <scope>IDENTIFICATION</scope>
    <source>
        <tissue evidence="15">Leaf</tissue>
    </source>
</reference>
<dbReference type="GO" id="GO:0005829">
    <property type="term" value="C:cytosol"/>
    <property type="evidence" value="ECO:0007669"/>
    <property type="project" value="TreeGrafter"/>
</dbReference>
<dbReference type="GO" id="GO:0004618">
    <property type="term" value="F:phosphoglycerate kinase activity"/>
    <property type="evidence" value="ECO:0007669"/>
    <property type="project" value="UniProtKB-EC"/>
</dbReference>
<dbReference type="InterPro" id="IPR029063">
    <property type="entry name" value="SAM-dependent_MTases_sf"/>
</dbReference>
<evidence type="ECO:0000256" key="11">
    <source>
        <dbReference type="ARBA" id="ARBA00022842"/>
    </source>
</evidence>
<name>A0A6P8DFB8_PUNGR</name>
<dbReference type="Gene3D" id="3.40.50.150">
    <property type="entry name" value="Vaccinia Virus protein VP39"/>
    <property type="match status" value="1"/>
</dbReference>
<keyword evidence="6" id="KW-0949">S-adenosyl-L-methionine</keyword>
<protein>
    <recommendedName>
        <fullName evidence="12">Phosphoglycerate kinase</fullName>
        <ecNumber evidence="12">2.7.2.3</ecNumber>
    </recommendedName>
</protein>
<proteinExistence type="inferred from homology"/>
<keyword evidence="4" id="KW-0489">Methyltransferase</keyword>
<evidence type="ECO:0000256" key="4">
    <source>
        <dbReference type="ARBA" id="ARBA00022603"/>
    </source>
</evidence>